<feature type="chain" id="PRO_5001491982" evidence="3">
    <location>
        <begin position="25"/>
        <end position="287"/>
    </location>
</feature>
<proteinExistence type="predicted"/>
<name>A0A016WPC3_9BILA</name>
<keyword evidence="2" id="KW-0472">Membrane</keyword>
<feature type="transmembrane region" description="Helical" evidence="2">
    <location>
        <begin position="94"/>
        <end position="118"/>
    </location>
</feature>
<evidence type="ECO:0000256" key="2">
    <source>
        <dbReference type="SAM" id="Phobius"/>
    </source>
</evidence>
<evidence type="ECO:0000256" key="3">
    <source>
        <dbReference type="SAM" id="SignalP"/>
    </source>
</evidence>
<feature type="signal peptide" evidence="3">
    <location>
        <begin position="1"/>
        <end position="24"/>
    </location>
</feature>
<dbReference type="OrthoDB" id="5877183at2759"/>
<dbReference type="AlphaFoldDB" id="A0A016WPC3"/>
<keyword evidence="2" id="KW-1133">Transmembrane helix</keyword>
<feature type="compositionally biased region" description="Basic and acidic residues" evidence="1">
    <location>
        <begin position="171"/>
        <end position="201"/>
    </location>
</feature>
<dbReference type="EMBL" id="JARK01000182">
    <property type="protein sequence ID" value="EYC41097.1"/>
    <property type="molecule type" value="Genomic_DNA"/>
</dbReference>
<reference evidence="5" key="1">
    <citation type="journal article" date="2015" name="Nat. Genet.">
        <title>The genome and transcriptome of the zoonotic hookworm Ancylostoma ceylanicum identify infection-specific gene families.</title>
        <authorList>
            <person name="Schwarz E.M."/>
            <person name="Hu Y."/>
            <person name="Antoshechkin I."/>
            <person name="Miller M.M."/>
            <person name="Sternberg P.W."/>
            <person name="Aroian R.V."/>
        </authorList>
    </citation>
    <scope>NUCLEOTIDE SEQUENCE</scope>
    <source>
        <strain evidence="5">HY135</strain>
    </source>
</reference>
<keyword evidence="3" id="KW-0732">Signal</keyword>
<feature type="region of interest" description="Disordered" evidence="1">
    <location>
        <begin position="145"/>
        <end position="287"/>
    </location>
</feature>
<organism evidence="4 5">
    <name type="scientific">Ancylostoma ceylanicum</name>
    <dbReference type="NCBI Taxonomy" id="53326"/>
    <lineage>
        <taxon>Eukaryota</taxon>
        <taxon>Metazoa</taxon>
        <taxon>Ecdysozoa</taxon>
        <taxon>Nematoda</taxon>
        <taxon>Chromadorea</taxon>
        <taxon>Rhabditida</taxon>
        <taxon>Rhabditina</taxon>
        <taxon>Rhabditomorpha</taxon>
        <taxon>Strongyloidea</taxon>
        <taxon>Ancylostomatidae</taxon>
        <taxon>Ancylostomatinae</taxon>
        <taxon>Ancylostoma</taxon>
    </lineage>
</organism>
<protein>
    <submittedName>
        <fullName evidence="4">Uncharacterized protein</fullName>
    </submittedName>
</protein>
<feature type="compositionally biased region" description="Low complexity" evidence="1">
    <location>
        <begin position="273"/>
        <end position="287"/>
    </location>
</feature>
<evidence type="ECO:0000313" key="5">
    <source>
        <dbReference type="Proteomes" id="UP000024635"/>
    </source>
</evidence>
<evidence type="ECO:0000256" key="1">
    <source>
        <dbReference type="SAM" id="MobiDB-lite"/>
    </source>
</evidence>
<gene>
    <name evidence="4" type="primary">Acey_s0582.g286</name>
    <name evidence="4" type="ORF">Y032_0582g286</name>
</gene>
<evidence type="ECO:0000313" key="4">
    <source>
        <dbReference type="EMBL" id="EYC41097.1"/>
    </source>
</evidence>
<keyword evidence="2" id="KW-0812">Transmembrane</keyword>
<keyword evidence="5" id="KW-1185">Reference proteome</keyword>
<dbReference type="Proteomes" id="UP000024635">
    <property type="component" value="Unassembled WGS sequence"/>
</dbReference>
<comment type="caution">
    <text evidence="4">The sequence shown here is derived from an EMBL/GenBank/DDBJ whole genome shotgun (WGS) entry which is preliminary data.</text>
</comment>
<feature type="compositionally biased region" description="Gly residues" evidence="1">
    <location>
        <begin position="218"/>
        <end position="272"/>
    </location>
</feature>
<accession>A0A016WPC3</accession>
<sequence length="287" mass="30766">MRFQHNRKCGPLSFSAMVLIVCFCNEDNCNSIKELQKILTETTALIDLGSTFKGYESEPSMEENVRLLQCMKEDVRKKLGVPAPGTEDDTKKRLIVLAIIIGGVGFIILIAILIPVILKLRRYRHKKWLEETWEERVRKAAADLNVQGGTGTAPSKNSRAGRKALKQSTLKSKEGSKEIGSKEIGSKEGSRDFGSRDKMSNEGDELFPAAVGPNDPRGGAGYGGYSTEGPNRGGAGYGGYSNEGPHRGGAGYGGGYSNEGANRGGAGYGGYPNAGANMPNANAPNMW</sequence>